<comment type="caution">
    <text evidence="3">The sequence shown here is derived from an EMBL/GenBank/DDBJ whole genome shotgun (WGS) entry which is preliminary data.</text>
</comment>
<sequence length="490" mass="48214">MSNAAHDATSARPETTTPTPLDDESTQPLPAPEKHGGRFAGAVGAVAAAAAAAVRKVTRPDHDDPPHRRPPADEEVATAAAPEEPARAAGSAEAPARPAEAPVRAAGSAAIPRDVDARGQEPVTRAAPSQVDTATGHPAPDASADWPAAAAPTSRQATDEPGTPADWPSSSAPSEASATASTGAGPTVEADPFFESALLDEETSTRLPRPAATTPPLSEAASAQGAAAAPTAGAGLAAAGAPETTGATAAGATPETTSATAPGAAPATTSGTAAGDTPATTSTTAAGDTPTSAAGGAASAGGASRGTESGGAGHPKPSPAAAALAAAAAAAAGQDRGPWADLAGASEPDDSTADVITAYPSARPGPAGAIYGVGITVLVTDLARSAAFYRDTLGFFEIDGGEGSAVLASGDTRLVLRTVTGLSADAGRLIYLNLEVGDVEAVYQELVAKGVEFVHPPRPVNRGDRLELWSATFRDPDDHNIAITQWRAIR</sequence>
<dbReference type="InterPro" id="IPR029068">
    <property type="entry name" value="Glyas_Bleomycin-R_OHBP_Dase"/>
</dbReference>
<name>A0ABS2AP80_9ACTN</name>
<dbReference type="EMBL" id="JAENHP010000021">
    <property type="protein sequence ID" value="MBM2621662.1"/>
    <property type="molecule type" value="Genomic_DNA"/>
</dbReference>
<feature type="compositionally biased region" description="Low complexity" evidence="1">
    <location>
        <begin position="163"/>
        <end position="187"/>
    </location>
</feature>
<feature type="compositionally biased region" description="Low complexity" evidence="1">
    <location>
        <begin position="205"/>
        <end position="307"/>
    </location>
</feature>
<feature type="compositionally biased region" description="Low complexity" evidence="1">
    <location>
        <begin position="138"/>
        <end position="152"/>
    </location>
</feature>
<evidence type="ECO:0000313" key="4">
    <source>
        <dbReference type="Proteomes" id="UP000632138"/>
    </source>
</evidence>
<evidence type="ECO:0000313" key="3">
    <source>
        <dbReference type="EMBL" id="MBM2621662.1"/>
    </source>
</evidence>
<reference evidence="3 4" key="1">
    <citation type="submission" date="2021-01" db="EMBL/GenBank/DDBJ databases">
        <title>Actinoplanes sp. nov. LDG1-06 isolated from lichen.</title>
        <authorList>
            <person name="Saeng-In P."/>
            <person name="Phongsopitanun W."/>
            <person name="Kanchanasin P."/>
            <person name="Yuki M."/>
            <person name="Kudo T."/>
            <person name="Ohkuma M."/>
            <person name="Tanasupawat S."/>
        </authorList>
    </citation>
    <scope>NUCLEOTIDE SEQUENCE [LARGE SCALE GENOMIC DNA]</scope>
    <source>
        <strain evidence="3 4">LDG1-06</strain>
    </source>
</reference>
<feature type="compositionally biased region" description="Low complexity" evidence="1">
    <location>
        <begin position="77"/>
        <end position="106"/>
    </location>
</feature>
<evidence type="ECO:0000256" key="1">
    <source>
        <dbReference type="SAM" id="MobiDB-lite"/>
    </source>
</evidence>
<protein>
    <submittedName>
        <fullName evidence="3">VOC family protein</fullName>
    </submittedName>
</protein>
<dbReference type="Proteomes" id="UP000632138">
    <property type="component" value="Unassembled WGS sequence"/>
</dbReference>
<organism evidence="3 4">
    <name type="scientific">Paractinoplanes ovalisporus</name>
    <dbReference type="NCBI Taxonomy" id="2810368"/>
    <lineage>
        <taxon>Bacteria</taxon>
        <taxon>Bacillati</taxon>
        <taxon>Actinomycetota</taxon>
        <taxon>Actinomycetes</taxon>
        <taxon>Micromonosporales</taxon>
        <taxon>Micromonosporaceae</taxon>
        <taxon>Paractinoplanes</taxon>
    </lineage>
</organism>
<dbReference type="InterPro" id="IPR037523">
    <property type="entry name" value="VOC_core"/>
</dbReference>
<dbReference type="PROSITE" id="PS51819">
    <property type="entry name" value="VOC"/>
    <property type="match status" value="1"/>
</dbReference>
<feature type="region of interest" description="Disordered" evidence="1">
    <location>
        <begin position="1"/>
        <end position="327"/>
    </location>
</feature>
<feature type="domain" description="VOC" evidence="2">
    <location>
        <begin position="369"/>
        <end position="486"/>
    </location>
</feature>
<keyword evidence="4" id="KW-1185">Reference proteome</keyword>
<evidence type="ECO:0000259" key="2">
    <source>
        <dbReference type="PROSITE" id="PS51819"/>
    </source>
</evidence>
<gene>
    <name evidence="3" type="ORF">JIG36_39775</name>
</gene>
<accession>A0ABS2AP80</accession>
<proteinExistence type="predicted"/>
<dbReference type="SUPFAM" id="SSF54593">
    <property type="entry name" value="Glyoxalase/Bleomycin resistance protein/Dihydroxybiphenyl dioxygenase"/>
    <property type="match status" value="1"/>
</dbReference>
<feature type="compositionally biased region" description="Low complexity" evidence="1">
    <location>
        <begin position="40"/>
        <end position="54"/>
    </location>
</feature>
<dbReference type="Gene3D" id="3.10.180.10">
    <property type="entry name" value="2,3-Dihydroxybiphenyl 1,2-Dioxygenase, domain 1"/>
    <property type="match status" value="1"/>
</dbReference>
<feature type="compositionally biased region" description="Basic and acidic residues" evidence="1">
    <location>
        <begin position="58"/>
        <end position="72"/>
    </location>
</feature>
<dbReference type="InterPro" id="IPR004360">
    <property type="entry name" value="Glyas_Fos-R_dOase_dom"/>
</dbReference>
<dbReference type="Pfam" id="PF00903">
    <property type="entry name" value="Glyoxalase"/>
    <property type="match status" value="1"/>
</dbReference>